<evidence type="ECO:0000256" key="6">
    <source>
        <dbReference type="ARBA" id="ARBA00022989"/>
    </source>
</evidence>
<dbReference type="Pfam" id="PF00482">
    <property type="entry name" value="T2SSF"/>
    <property type="match status" value="1"/>
</dbReference>
<dbReference type="AlphaFoldDB" id="A0A523QG76"/>
<dbReference type="EMBL" id="SOKU01000326">
    <property type="protein sequence ID" value="TES84442.1"/>
    <property type="molecule type" value="Genomic_DNA"/>
</dbReference>
<keyword evidence="4" id="KW-0997">Cell inner membrane</keyword>
<dbReference type="InterPro" id="IPR042094">
    <property type="entry name" value="T2SS_GspF_sf"/>
</dbReference>
<evidence type="ECO:0000256" key="5">
    <source>
        <dbReference type="ARBA" id="ARBA00022692"/>
    </source>
</evidence>
<evidence type="ECO:0000313" key="10">
    <source>
        <dbReference type="EMBL" id="TES84442.1"/>
    </source>
</evidence>
<keyword evidence="6 8" id="KW-1133">Transmembrane helix</keyword>
<keyword evidence="3" id="KW-1003">Cell membrane</keyword>
<protein>
    <submittedName>
        <fullName evidence="10">Type II secretion system F family protein</fullName>
    </submittedName>
</protein>
<dbReference type="FunFam" id="1.20.81.30:FF:000001">
    <property type="entry name" value="Type II secretion system protein F"/>
    <property type="match status" value="1"/>
</dbReference>
<evidence type="ECO:0000256" key="4">
    <source>
        <dbReference type="ARBA" id="ARBA00022519"/>
    </source>
</evidence>
<dbReference type="PANTHER" id="PTHR30012">
    <property type="entry name" value="GENERAL SECRETION PATHWAY PROTEIN"/>
    <property type="match status" value="1"/>
</dbReference>
<feature type="domain" description="Type II secretion system protein GspF" evidence="9">
    <location>
        <begin position="74"/>
        <end position="197"/>
    </location>
</feature>
<dbReference type="InterPro" id="IPR018076">
    <property type="entry name" value="T2SS_GspF_dom"/>
</dbReference>
<evidence type="ECO:0000256" key="7">
    <source>
        <dbReference type="ARBA" id="ARBA00023136"/>
    </source>
</evidence>
<keyword evidence="7 8" id="KW-0472">Membrane</keyword>
<comment type="subcellular location">
    <subcellularLocation>
        <location evidence="1">Cell inner membrane</location>
        <topology evidence="1">Multi-pass membrane protein</topology>
    </subcellularLocation>
</comment>
<evidence type="ECO:0000313" key="11">
    <source>
        <dbReference type="Proteomes" id="UP000320781"/>
    </source>
</evidence>
<reference evidence="10 11" key="1">
    <citation type="submission" date="2019-03" db="EMBL/GenBank/DDBJ databases">
        <title>Metabolic potential of uncultured bacteria and archaea associated with petroleum seepage in deep-sea sediments.</title>
        <authorList>
            <person name="Dong X."/>
            <person name="Hubert C."/>
        </authorList>
    </citation>
    <scope>NUCLEOTIDE SEQUENCE [LARGE SCALE GENOMIC DNA]</scope>
    <source>
        <strain evidence="10">E44_bin92</strain>
    </source>
</reference>
<proteinExistence type="inferred from homology"/>
<organism evidence="10 11">
    <name type="scientific">Aerophobetes bacterium</name>
    <dbReference type="NCBI Taxonomy" id="2030807"/>
    <lineage>
        <taxon>Bacteria</taxon>
        <taxon>Candidatus Aerophobota</taxon>
    </lineage>
</organism>
<dbReference type="InterPro" id="IPR003004">
    <property type="entry name" value="GspF/PilC"/>
</dbReference>
<dbReference type="PRINTS" id="PR00812">
    <property type="entry name" value="BCTERIALGSPF"/>
</dbReference>
<sequence length="276" mass="30684">MAAYYYVARTRQGERIKGVVEAENERAAVSQLRPRGLAVISINKRGFSAFFRQTSSRRLKIFQPRVKGQDLIIFTRQFATLISAGIPIVQALGILIDQTPNATLKDAVTEVRKDVEAGKALSGALSKHSRIFAPLFTNMVKAGEMGGILETVLGRLAGYLEYAESVKQRIKTAMRYPIFVMFMAGGLTACALFLILPKMEVLFAEAFQAELPALTQFLLNLSDFAIDKLYLVILIVVLLAIGYYFIKRSPRGGYFLDKVKLKIPKLGKLFHKVALS</sequence>
<dbReference type="PANTHER" id="PTHR30012:SF0">
    <property type="entry name" value="TYPE II SECRETION SYSTEM PROTEIN F-RELATED"/>
    <property type="match status" value="1"/>
</dbReference>
<feature type="transmembrane region" description="Helical" evidence="8">
    <location>
        <begin position="176"/>
        <end position="196"/>
    </location>
</feature>
<dbReference type="Gene3D" id="1.20.81.30">
    <property type="entry name" value="Type II secretion system (T2SS), domain F"/>
    <property type="match status" value="1"/>
</dbReference>
<name>A0A523QG76_UNCAE</name>
<keyword evidence="5 8" id="KW-0812">Transmembrane</keyword>
<evidence type="ECO:0000256" key="2">
    <source>
        <dbReference type="ARBA" id="ARBA00005745"/>
    </source>
</evidence>
<gene>
    <name evidence="10" type="ORF">E3J95_06655</name>
</gene>
<comment type="similarity">
    <text evidence="2">Belongs to the GSP F family.</text>
</comment>
<feature type="non-terminal residue" evidence="10">
    <location>
        <position position="276"/>
    </location>
</feature>
<evidence type="ECO:0000256" key="1">
    <source>
        <dbReference type="ARBA" id="ARBA00004429"/>
    </source>
</evidence>
<evidence type="ECO:0000256" key="3">
    <source>
        <dbReference type="ARBA" id="ARBA00022475"/>
    </source>
</evidence>
<dbReference type="Proteomes" id="UP000320781">
    <property type="component" value="Unassembled WGS sequence"/>
</dbReference>
<dbReference type="GO" id="GO:0005886">
    <property type="term" value="C:plasma membrane"/>
    <property type="evidence" value="ECO:0007669"/>
    <property type="project" value="UniProtKB-SubCell"/>
</dbReference>
<comment type="caution">
    <text evidence="10">The sequence shown here is derived from an EMBL/GenBank/DDBJ whole genome shotgun (WGS) entry which is preliminary data.</text>
</comment>
<accession>A0A523QG76</accession>
<evidence type="ECO:0000259" key="9">
    <source>
        <dbReference type="Pfam" id="PF00482"/>
    </source>
</evidence>
<feature type="transmembrane region" description="Helical" evidence="8">
    <location>
        <begin position="229"/>
        <end position="246"/>
    </location>
</feature>
<evidence type="ECO:0000256" key="8">
    <source>
        <dbReference type="SAM" id="Phobius"/>
    </source>
</evidence>